<dbReference type="Proteomes" id="UP000184052">
    <property type="component" value="Unassembled WGS sequence"/>
</dbReference>
<evidence type="ECO:0000256" key="5">
    <source>
        <dbReference type="PIRNR" id="PIRNR001123"/>
    </source>
</evidence>
<dbReference type="Pfam" id="PF07687">
    <property type="entry name" value="M20_dimer"/>
    <property type="match status" value="1"/>
</dbReference>
<feature type="binding site" evidence="7">
    <location>
        <position position="106"/>
    </location>
    <ligand>
        <name>Zn(2+)</name>
        <dbReference type="ChEBI" id="CHEBI:29105"/>
        <label>1</label>
    </ligand>
</feature>
<feature type="binding site" evidence="7">
    <location>
        <position position="140"/>
    </location>
    <ligand>
        <name>Zn(2+)</name>
        <dbReference type="ChEBI" id="CHEBI:29105"/>
        <label>2</label>
    </ligand>
</feature>
<evidence type="ECO:0000256" key="2">
    <source>
        <dbReference type="ARBA" id="ARBA00022723"/>
    </source>
</evidence>
<comment type="cofactor">
    <cofactor evidence="1">
        <name>Zn(2+)</name>
        <dbReference type="ChEBI" id="CHEBI:29105"/>
    </cofactor>
</comment>
<dbReference type="PANTHER" id="PTHR42994:SF2">
    <property type="entry name" value="PEPTIDASE"/>
    <property type="match status" value="1"/>
</dbReference>
<feature type="binding site" evidence="7">
    <location>
        <position position="106"/>
    </location>
    <ligand>
        <name>Zn(2+)</name>
        <dbReference type="ChEBI" id="CHEBI:29105"/>
        <label>2</label>
    </ligand>
</feature>
<dbReference type="GO" id="GO:0004177">
    <property type="term" value="F:aminopeptidase activity"/>
    <property type="evidence" value="ECO:0007669"/>
    <property type="project" value="UniProtKB-UniRule"/>
</dbReference>
<evidence type="ECO:0000259" key="8">
    <source>
        <dbReference type="Pfam" id="PF07687"/>
    </source>
</evidence>
<evidence type="ECO:0000256" key="7">
    <source>
        <dbReference type="PIRSR" id="PIRSR001123-2"/>
    </source>
</evidence>
<dbReference type="OrthoDB" id="9773892at2"/>
<keyword evidence="2 7" id="KW-0479">Metal-binding</keyword>
<keyword evidence="9" id="KW-0645">Protease</keyword>
<dbReference type="InterPro" id="IPR010162">
    <property type="entry name" value="PepT-like"/>
</dbReference>
<dbReference type="PIRSF" id="PIRSF001123">
    <property type="entry name" value="PepA_GA"/>
    <property type="match status" value="1"/>
</dbReference>
<dbReference type="STRING" id="1121476.SAMN02745751_00407"/>
<dbReference type="AlphaFoldDB" id="A0A1M6BMS8"/>
<dbReference type="NCBIfam" id="TIGR01883">
    <property type="entry name" value="PepT-like"/>
    <property type="match status" value="1"/>
</dbReference>
<evidence type="ECO:0000256" key="1">
    <source>
        <dbReference type="ARBA" id="ARBA00001947"/>
    </source>
</evidence>
<feature type="active site" description="Proton acceptor" evidence="6">
    <location>
        <position position="139"/>
    </location>
</feature>
<accession>A0A1M6BMS8</accession>
<evidence type="ECO:0000313" key="9">
    <source>
        <dbReference type="EMBL" id="SHI49858.1"/>
    </source>
</evidence>
<dbReference type="Gene3D" id="3.30.70.360">
    <property type="match status" value="1"/>
</dbReference>
<dbReference type="RefSeq" id="WP_073046368.1">
    <property type="nucleotide sequence ID" value="NZ_FQZL01000005.1"/>
</dbReference>
<evidence type="ECO:0000313" key="10">
    <source>
        <dbReference type="Proteomes" id="UP000184052"/>
    </source>
</evidence>
<feature type="domain" description="Peptidase M20 dimerisation" evidence="8">
    <location>
        <begin position="182"/>
        <end position="273"/>
    </location>
</feature>
<dbReference type="GO" id="GO:0046872">
    <property type="term" value="F:metal ion binding"/>
    <property type="evidence" value="ECO:0007669"/>
    <property type="project" value="UniProtKB-UniRule"/>
</dbReference>
<reference evidence="9 10" key="1">
    <citation type="submission" date="2016-11" db="EMBL/GenBank/DDBJ databases">
        <authorList>
            <person name="Jaros S."/>
            <person name="Januszkiewicz K."/>
            <person name="Wedrychowicz H."/>
        </authorList>
    </citation>
    <scope>NUCLEOTIDE SEQUENCE [LARGE SCALE GENOMIC DNA]</scope>
    <source>
        <strain evidence="9 10">DSM 17477</strain>
    </source>
</reference>
<gene>
    <name evidence="9" type="ORF">SAMN02745751_00407</name>
</gene>
<evidence type="ECO:0000256" key="3">
    <source>
        <dbReference type="ARBA" id="ARBA00022801"/>
    </source>
</evidence>
<dbReference type="Pfam" id="PF01546">
    <property type="entry name" value="Peptidase_M20"/>
    <property type="match status" value="1"/>
</dbReference>
<dbReference type="InterPro" id="IPR011650">
    <property type="entry name" value="Peptidase_M20_dimer"/>
</dbReference>
<sequence>MFNEQEIVGRFTEYVKTASETGCEGEFYERLIDDLEKLGAAVTVDDAGEKCGSNANNIYAWFEGDESIKPLIFSCHMDTVKPGKDIETIIEDGMIKSKGDTILGSDDKSGITAIMEAMKAVKDKDENHRPIQIIFTISEEGGLKGSKNLDFKRLVSDRCYVFDSSGPVGKIIVQAPAQNKITATIKGKPAHAGIAPEKGVSAIMAGSDAISNMRLLRIDEETTANIGTFEAVGATNIVSPKARIIGEVRSLDREKIAVQTEHMEKCFRESAEKHGAEIEIEIEEMYDPYKFGDDEDNVIFVMEKLRSIGVDPYTASSGGGSDANVFNSKGIKAINIACGVNNAHTTDECIKVDELVKLTELVYGMITV</sequence>
<dbReference type="SUPFAM" id="SSF55031">
    <property type="entry name" value="Bacterial exopeptidase dimerisation domain"/>
    <property type="match status" value="1"/>
</dbReference>
<dbReference type="InterPro" id="IPR002933">
    <property type="entry name" value="Peptidase_M20"/>
</dbReference>
<dbReference type="InterPro" id="IPR008007">
    <property type="entry name" value="Peptidase_M42"/>
</dbReference>
<dbReference type="EMBL" id="FQZL01000005">
    <property type="protein sequence ID" value="SHI49858.1"/>
    <property type="molecule type" value="Genomic_DNA"/>
</dbReference>
<dbReference type="InterPro" id="IPR036264">
    <property type="entry name" value="Bact_exopeptidase_dim_dom"/>
</dbReference>
<keyword evidence="10" id="KW-1185">Reference proteome</keyword>
<protein>
    <submittedName>
        <fullName evidence="9">Tripeptide aminopeptidase</fullName>
    </submittedName>
</protein>
<evidence type="ECO:0000256" key="4">
    <source>
        <dbReference type="ARBA" id="ARBA00022833"/>
    </source>
</evidence>
<organism evidence="9 10">
    <name type="scientific">Dethiosulfatibacter aminovorans DSM 17477</name>
    <dbReference type="NCBI Taxonomy" id="1121476"/>
    <lineage>
        <taxon>Bacteria</taxon>
        <taxon>Bacillati</taxon>
        <taxon>Bacillota</taxon>
        <taxon>Tissierellia</taxon>
        <taxon>Dethiosulfatibacter</taxon>
    </lineage>
</organism>
<name>A0A1M6BMS8_9FIRM</name>
<keyword evidence="9" id="KW-0031">Aminopeptidase</keyword>
<feature type="binding site" evidence="7">
    <location>
        <position position="163"/>
    </location>
    <ligand>
        <name>Zn(2+)</name>
        <dbReference type="ChEBI" id="CHEBI:29105"/>
        <label>1</label>
    </ligand>
</feature>
<dbReference type="Gene3D" id="3.40.630.10">
    <property type="entry name" value="Zn peptidases"/>
    <property type="match status" value="1"/>
</dbReference>
<comment type="similarity">
    <text evidence="5">Belongs to the peptidase M42 family.</text>
</comment>
<dbReference type="SUPFAM" id="SSF53187">
    <property type="entry name" value="Zn-dependent exopeptidases"/>
    <property type="match status" value="1"/>
</dbReference>
<keyword evidence="3" id="KW-0378">Hydrolase</keyword>
<proteinExistence type="inferred from homology"/>
<comment type="cofactor">
    <cofactor evidence="7">
        <name>a divalent metal cation</name>
        <dbReference type="ChEBI" id="CHEBI:60240"/>
    </cofactor>
    <text evidence="7">Binds 2 divalent metal cations per subunit.</text>
</comment>
<keyword evidence="4" id="KW-0862">Zinc</keyword>
<dbReference type="PANTHER" id="PTHR42994">
    <property type="entry name" value="PEPTIDASE T"/>
    <property type="match status" value="1"/>
</dbReference>
<evidence type="ECO:0000256" key="6">
    <source>
        <dbReference type="PIRSR" id="PIRSR001123-1"/>
    </source>
</evidence>